<dbReference type="OMA" id="QTQHLGQ"/>
<evidence type="ECO:0000313" key="9">
    <source>
        <dbReference type="EnsemblMetazoa" id="Aqu2.1.43102_001"/>
    </source>
</evidence>
<comment type="cofactor">
    <cofactor evidence="1">
        <name>pyridoxal 5'-phosphate</name>
        <dbReference type="ChEBI" id="CHEBI:597326"/>
    </cofactor>
</comment>
<dbReference type="Gene3D" id="3.40.50.1100">
    <property type="match status" value="2"/>
</dbReference>
<dbReference type="STRING" id="400682.A0A1X7VSP2"/>
<feature type="region of interest" description="Disordered" evidence="7">
    <location>
        <begin position="1"/>
        <end position="33"/>
    </location>
</feature>
<evidence type="ECO:0000313" key="10">
    <source>
        <dbReference type="Proteomes" id="UP000007879"/>
    </source>
</evidence>
<keyword evidence="3" id="KW-0663">Pyridoxal phosphate</keyword>
<dbReference type="InterPro" id="IPR050147">
    <property type="entry name" value="Ser/Thr_Dehydratase"/>
</dbReference>
<dbReference type="InParanoid" id="A0A1X7VSP2"/>
<reference evidence="9" key="2">
    <citation type="submission" date="2017-05" db="UniProtKB">
        <authorList>
            <consortium name="EnsemblMetazoa"/>
        </authorList>
    </citation>
    <scope>IDENTIFICATION</scope>
</reference>
<dbReference type="EnsemblMetazoa" id="Aqu2.1.43102_001">
    <property type="protein sequence ID" value="Aqu2.1.43102_001"/>
    <property type="gene ID" value="Aqu2.1.43102"/>
</dbReference>
<dbReference type="InterPro" id="IPR036052">
    <property type="entry name" value="TrpB-like_PALP_sf"/>
</dbReference>
<feature type="domain" description="Tryptophan synthase beta chain-like PALP" evidence="8">
    <location>
        <begin position="48"/>
        <end position="341"/>
    </location>
</feature>
<dbReference type="CDD" id="cd01562">
    <property type="entry name" value="Thr-dehyd"/>
    <property type="match status" value="1"/>
</dbReference>
<evidence type="ECO:0000256" key="2">
    <source>
        <dbReference type="ARBA" id="ARBA00010869"/>
    </source>
</evidence>
<name>A0A1X7VSP2_AMPQE</name>
<organism evidence="9">
    <name type="scientific">Amphimedon queenslandica</name>
    <name type="common">Sponge</name>
    <dbReference type="NCBI Taxonomy" id="400682"/>
    <lineage>
        <taxon>Eukaryota</taxon>
        <taxon>Metazoa</taxon>
        <taxon>Porifera</taxon>
        <taxon>Demospongiae</taxon>
        <taxon>Heteroscleromorpha</taxon>
        <taxon>Haplosclerida</taxon>
        <taxon>Niphatidae</taxon>
        <taxon>Amphimedon</taxon>
    </lineage>
</organism>
<dbReference type="KEGG" id="aqu:100635929"/>
<sequence>MTTVASKEFSTSTGSDRGSDSVSRRGSESDHEKAIQYEDCTGAAYRIRKGVSKTPLQISPQLSTIAGMNIFFKKEYTLPTGSFKERGARNSLEMLTKVQRAKGVIAASAGNHALALAYHGKLLDIPVTVVMPTVAPLMKVAQCETYGATVIMHGSDVGEAKKFATLKGKESNLQYINGYNHPHILAGQGTIALEILEQMETLSHKIDAVVVPMGGGGLIAGISVVIKHLMPQVQVIGVESEKCPSFSESLKAGYPVETVAKPTLADGLAVPKVGPSALATAKGNVDRTVVVSEDDIALAILRLVEIEKAVVEGAGATGLAACLSGQLSDLQGKNVVIVLSGGNIDTTVLGRCIDRGLAADGRLVRLTILVDDRPGGLKGLVEFLFEQGVSVKDIVHERTWLKGSIFNVEIECVVETRGGKHAEKLRTAAMNKYGKKFIKWGHR</sequence>
<dbReference type="Pfam" id="PF00291">
    <property type="entry name" value="PALP"/>
    <property type="match status" value="1"/>
</dbReference>
<dbReference type="Proteomes" id="UP000007879">
    <property type="component" value="Unassembled WGS sequence"/>
</dbReference>
<keyword evidence="4" id="KW-0456">Lyase</keyword>
<evidence type="ECO:0000256" key="5">
    <source>
        <dbReference type="ARBA" id="ARBA00041766"/>
    </source>
</evidence>
<dbReference type="EnsemblMetazoa" id="XM_003382905.2">
    <property type="protein sequence ID" value="XP_003382953.1"/>
    <property type="gene ID" value="LOC100635929"/>
</dbReference>
<dbReference type="GO" id="GO:0009097">
    <property type="term" value="P:isoleucine biosynthetic process"/>
    <property type="evidence" value="ECO:0007669"/>
    <property type="project" value="TreeGrafter"/>
</dbReference>
<dbReference type="PANTHER" id="PTHR48078">
    <property type="entry name" value="THREONINE DEHYDRATASE, MITOCHONDRIAL-RELATED"/>
    <property type="match status" value="1"/>
</dbReference>
<dbReference type="SUPFAM" id="SSF53686">
    <property type="entry name" value="Tryptophan synthase beta subunit-like PLP-dependent enzymes"/>
    <property type="match status" value="1"/>
</dbReference>
<proteinExistence type="inferred from homology"/>
<dbReference type="PANTHER" id="PTHR48078:SF19">
    <property type="entry name" value="ACT DOMAIN-CONTAINING PROTEIN"/>
    <property type="match status" value="1"/>
</dbReference>
<dbReference type="CDD" id="cd04886">
    <property type="entry name" value="ACT_ThrD-II-like"/>
    <property type="match status" value="1"/>
</dbReference>
<evidence type="ECO:0000256" key="6">
    <source>
        <dbReference type="ARBA" id="ARBA00042605"/>
    </source>
</evidence>
<dbReference type="InterPro" id="IPR044561">
    <property type="entry name" value="ACT_ThrD-II-like"/>
</dbReference>
<dbReference type="FunFam" id="3.40.50.1100:FF:000007">
    <property type="entry name" value="L-threonine dehydratase catabolic TdcB"/>
    <property type="match status" value="1"/>
</dbReference>
<evidence type="ECO:0000259" key="8">
    <source>
        <dbReference type="Pfam" id="PF00291"/>
    </source>
</evidence>
<dbReference type="GO" id="GO:0006567">
    <property type="term" value="P:L-threonine catabolic process"/>
    <property type="evidence" value="ECO:0007669"/>
    <property type="project" value="TreeGrafter"/>
</dbReference>
<dbReference type="InterPro" id="IPR001926">
    <property type="entry name" value="TrpB-like_PALP"/>
</dbReference>
<dbReference type="GO" id="GO:0004794">
    <property type="term" value="F:threonine deaminase activity"/>
    <property type="evidence" value="ECO:0007669"/>
    <property type="project" value="TreeGrafter"/>
</dbReference>
<evidence type="ECO:0000256" key="3">
    <source>
        <dbReference type="ARBA" id="ARBA00022898"/>
    </source>
</evidence>
<dbReference type="OrthoDB" id="4418812at2759"/>
<gene>
    <name evidence="9" type="primary">100635929</name>
</gene>
<evidence type="ECO:0000256" key="4">
    <source>
        <dbReference type="ARBA" id="ARBA00023239"/>
    </source>
</evidence>
<dbReference type="eggNOG" id="KOG1250">
    <property type="taxonomic scope" value="Eukaryota"/>
</dbReference>
<dbReference type="GO" id="GO:0006565">
    <property type="term" value="P:L-serine catabolic process"/>
    <property type="evidence" value="ECO:0007669"/>
    <property type="project" value="TreeGrafter"/>
</dbReference>
<evidence type="ECO:0000256" key="1">
    <source>
        <dbReference type="ARBA" id="ARBA00001933"/>
    </source>
</evidence>
<dbReference type="GO" id="GO:0003941">
    <property type="term" value="F:L-serine ammonia-lyase activity"/>
    <property type="evidence" value="ECO:0007669"/>
    <property type="project" value="TreeGrafter"/>
</dbReference>
<comment type="similarity">
    <text evidence="2">Belongs to the serine/threonine dehydratase family.</text>
</comment>
<keyword evidence="10" id="KW-1185">Reference proteome</keyword>
<accession>A0A1X7VSP2</accession>
<dbReference type="AlphaFoldDB" id="A0A1X7VSP2"/>
<protein>
    <recommendedName>
        <fullName evidence="5">L-serine deaminase</fullName>
    </recommendedName>
    <alternativeName>
        <fullName evidence="6">L-threonine dehydratase</fullName>
    </alternativeName>
</protein>
<feature type="compositionally biased region" description="Basic and acidic residues" evidence="7">
    <location>
        <begin position="17"/>
        <end position="33"/>
    </location>
</feature>
<evidence type="ECO:0000256" key="7">
    <source>
        <dbReference type="SAM" id="MobiDB-lite"/>
    </source>
</evidence>
<reference evidence="10" key="1">
    <citation type="journal article" date="2010" name="Nature">
        <title>The Amphimedon queenslandica genome and the evolution of animal complexity.</title>
        <authorList>
            <person name="Srivastava M."/>
            <person name="Simakov O."/>
            <person name="Chapman J."/>
            <person name="Fahey B."/>
            <person name="Gauthier M.E."/>
            <person name="Mitros T."/>
            <person name="Richards G.S."/>
            <person name="Conaco C."/>
            <person name="Dacre M."/>
            <person name="Hellsten U."/>
            <person name="Larroux C."/>
            <person name="Putnam N.H."/>
            <person name="Stanke M."/>
            <person name="Adamska M."/>
            <person name="Darling A."/>
            <person name="Degnan S.M."/>
            <person name="Oakley T.H."/>
            <person name="Plachetzki D.C."/>
            <person name="Zhai Y."/>
            <person name="Adamski M."/>
            <person name="Calcino A."/>
            <person name="Cummins S.F."/>
            <person name="Goodstein D.M."/>
            <person name="Harris C."/>
            <person name="Jackson D.J."/>
            <person name="Leys S.P."/>
            <person name="Shu S."/>
            <person name="Woodcroft B.J."/>
            <person name="Vervoort M."/>
            <person name="Kosik K.S."/>
            <person name="Manning G."/>
            <person name="Degnan B.M."/>
            <person name="Rokhsar D.S."/>
        </authorList>
    </citation>
    <scope>NUCLEOTIDE SEQUENCE [LARGE SCALE GENOMIC DNA]</scope>
</reference>